<proteinExistence type="predicted"/>
<dbReference type="Proteomes" id="UP000242457">
    <property type="component" value="Unassembled WGS sequence"/>
</dbReference>
<dbReference type="STRING" id="94128.A0A2A3ENA9"/>
<dbReference type="PANTHER" id="PTHR21402">
    <property type="entry name" value="GAMETOCYTE SPECIFIC FACTOR 1-RELATED"/>
    <property type="match status" value="1"/>
</dbReference>
<dbReference type="AlphaFoldDB" id="A0A2A3ENA9"/>
<sequence length="207" mass="23786">MYKCLTLHDPIIICPYDKNHFIAKSRLQKHIVKCEKRYPEHYKVMCPYNATHRLFKEELEEHITTCSARNVLNEIYPETKKHGATNFEIYSDLSSTIDCTENWDIEINDNSVILTEEEYSMDNNTKTINITIDSKNEERSKDSKPIRAPRGFSEAMLREASEDSCVEDLESIVSSMGIGRGKIIQKNNKLKLVGVGRGRAINNLSLI</sequence>
<evidence type="ECO:0000256" key="3">
    <source>
        <dbReference type="ARBA" id="ARBA00022833"/>
    </source>
</evidence>
<accession>A0A2A3ENA9</accession>
<dbReference type="InterPro" id="IPR022776">
    <property type="entry name" value="TRM13/UPF0224_CHHC_Znf_dom"/>
</dbReference>
<dbReference type="Pfam" id="PF05253">
    <property type="entry name" value="zf-U11-48K"/>
    <property type="match status" value="2"/>
</dbReference>
<organism evidence="5 6">
    <name type="scientific">Apis cerana cerana</name>
    <name type="common">Oriental honeybee</name>
    <dbReference type="NCBI Taxonomy" id="94128"/>
    <lineage>
        <taxon>Eukaryota</taxon>
        <taxon>Metazoa</taxon>
        <taxon>Ecdysozoa</taxon>
        <taxon>Arthropoda</taxon>
        <taxon>Hexapoda</taxon>
        <taxon>Insecta</taxon>
        <taxon>Pterygota</taxon>
        <taxon>Neoptera</taxon>
        <taxon>Endopterygota</taxon>
        <taxon>Hymenoptera</taxon>
        <taxon>Apocrita</taxon>
        <taxon>Aculeata</taxon>
        <taxon>Apoidea</taxon>
        <taxon>Anthophila</taxon>
        <taxon>Apidae</taxon>
        <taxon>Apis</taxon>
    </lineage>
</organism>
<keyword evidence="1" id="KW-0479">Metal-binding</keyword>
<dbReference type="InterPro" id="IPR036236">
    <property type="entry name" value="Znf_C2H2_sf"/>
</dbReference>
<name>A0A2A3ENA9_APICC</name>
<reference evidence="5 6" key="1">
    <citation type="submission" date="2014-07" db="EMBL/GenBank/DDBJ databases">
        <title>Genomic and transcriptomic analysis on Apis cerana provide comprehensive insights into honey bee biology.</title>
        <authorList>
            <person name="Diao Q."/>
            <person name="Sun L."/>
            <person name="Zheng H."/>
            <person name="Zheng H."/>
            <person name="Xu S."/>
            <person name="Wang S."/>
            <person name="Zeng Z."/>
            <person name="Hu F."/>
            <person name="Su S."/>
            <person name="Wu J."/>
        </authorList>
    </citation>
    <scope>NUCLEOTIDE SEQUENCE [LARGE SCALE GENOMIC DNA]</scope>
    <source>
        <tissue evidence="5">Pupae without intestine</tissue>
    </source>
</reference>
<feature type="domain" description="CHHC U11-48K-type" evidence="4">
    <location>
        <begin position="43"/>
        <end position="70"/>
    </location>
</feature>
<protein>
    <submittedName>
        <fullName evidence="5">Gametocyte-specific factor</fullName>
    </submittedName>
</protein>
<dbReference type="SUPFAM" id="SSF57667">
    <property type="entry name" value="beta-beta-alpha zinc fingers"/>
    <property type="match status" value="1"/>
</dbReference>
<feature type="domain" description="CHHC U11-48K-type" evidence="4">
    <location>
        <begin position="11"/>
        <end position="38"/>
    </location>
</feature>
<dbReference type="OrthoDB" id="10069248at2759"/>
<keyword evidence="3" id="KW-0862">Zinc</keyword>
<gene>
    <name evidence="5" type="ORF">APICC_01906</name>
</gene>
<dbReference type="GO" id="GO:0008270">
    <property type="term" value="F:zinc ion binding"/>
    <property type="evidence" value="ECO:0007669"/>
    <property type="project" value="UniProtKB-KW"/>
</dbReference>
<dbReference type="PANTHER" id="PTHR21402:SF5">
    <property type="entry name" value="GAMETOCYTE SPECIFIC FACTOR 1"/>
    <property type="match status" value="1"/>
</dbReference>
<evidence type="ECO:0000259" key="4">
    <source>
        <dbReference type="PROSITE" id="PS51800"/>
    </source>
</evidence>
<dbReference type="InterPro" id="IPR051591">
    <property type="entry name" value="UPF0224_FAM112_RNA_Proc"/>
</dbReference>
<evidence type="ECO:0000313" key="5">
    <source>
        <dbReference type="EMBL" id="PBC32629.1"/>
    </source>
</evidence>
<dbReference type="PROSITE" id="PS51800">
    <property type="entry name" value="ZF_CHHC_U11_48K"/>
    <property type="match status" value="2"/>
</dbReference>
<evidence type="ECO:0000313" key="6">
    <source>
        <dbReference type="Proteomes" id="UP000242457"/>
    </source>
</evidence>
<keyword evidence="2" id="KW-0863">Zinc-finger</keyword>
<dbReference type="EMBL" id="KZ288215">
    <property type="protein sequence ID" value="PBC32629.1"/>
    <property type="molecule type" value="Genomic_DNA"/>
</dbReference>
<evidence type="ECO:0000256" key="1">
    <source>
        <dbReference type="ARBA" id="ARBA00022723"/>
    </source>
</evidence>
<keyword evidence="6" id="KW-1185">Reference proteome</keyword>
<evidence type="ECO:0000256" key="2">
    <source>
        <dbReference type="ARBA" id="ARBA00022771"/>
    </source>
</evidence>